<feature type="compositionally biased region" description="Polar residues" evidence="4">
    <location>
        <begin position="174"/>
        <end position="184"/>
    </location>
</feature>
<dbReference type="InterPro" id="IPR003653">
    <property type="entry name" value="Peptidase_C48_C"/>
</dbReference>
<reference evidence="6 7" key="1">
    <citation type="journal article" date="2023" name="Plants (Basel)">
        <title>Bridging the Gap: Combining Genomics and Transcriptomics Approaches to Understand Stylosanthes scabra, an Orphan Legume from the Brazilian Caatinga.</title>
        <authorList>
            <person name="Ferreira-Neto J.R.C."/>
            <person name="da Silva M.D."/>
            <person name="Binneck E."/>
            <person name="de Melo N.F."/>
            <person name="da Silva R.H."/>
            <person name="de Melo A.L.T.M."/>
            <person name="Pandolfi V."/>
            <person name="Bustamante F.O."/>
            <person name="Brasileiro-Vidal A.C."/>
            <person name="Benko-Iseppon A.M."/>
        </authorList>
    </citation>
    <scope>NUCLEOTIDE SEQUENCE [LARGE SCALE GENOMIC DNA]</scope>
    <source>
        <tissue evidence="6">Leaves</tissue>
    </source>
</reference>
<comment type="similarity">
    <text evidence="1">Belongs to the peptidase C48 family.</text>
</comment>
<dbReference type="PROSITE" id="PS50600">
    <property type="entry name" value="ULP_PROTEASE"/>
    <property type="match status" value="1"/>
</dbReference>
<protein>
    <recommendedName>
        <fullName evidence="5">Ubiquitin-like protease family profile domain-containing protein</fullName>
    </recommendedName>
</protein>
<feature type="region of interest" description="Disordered" evidence="4">
    <location>
        <begin position="1"/>
        <end position="220"/>
    </location>
</feature>
<feature type="domain" description="Ubiquitin-like protease family profile" evidence="5">
    <location>
        <begin position="1"/>
        <end position="539"/>
    </location>
</feature>
<feature type="compositionally biased region" description="Acidic residues" evidence="4">
    <location>
        <begin position="97"/>
        <end position="108"/>
    </location>
</feature>
<evidence type="ECO:0000256" key="4">
    <source>
        <dbReference type="SAM" id="MobiDB-lite"/>
    </source>
</evidence>
<dbReference type="EMBL" id="JASCZI010090643">
    <property type="protein sequence ID" value="MED6143825.1"/>
    <property type="molecule type" value="Genomic_DNA"/>
</dbReference>
<feature type="compositionally biased region" description="Acidic residues" evidence="4">
    <location>
        <begin position="61"/>
        <end position="89"/>
    </location>
</feature>
<comment type="caution">
    <text evidence="6">The sequence shown here is derived from an EMBL/GenBank/DDBJ whole genome shotgun (WGS) entry which is preliminary data.</text>
</comment>
<organism evidence="6 7">
    <name type="scientific">Stylosanthes scabra</name>
    <dbReference type="NCBI Taxonomy" id="79078"/>
    <lineage>
        <taxon>Eukaryota</taxon>
        <taxon>Viridiplantae</taxon>
        <taxon>Streptophyta</taxon>
        <taxon>Embryophyta</taxon>
        <taxon>Tracheophyta</taxon>
        <taxon>Spermatophyta</taxon>
        <taxon>Magnoliopsida</taxon>
        <taxon>eudicotyledons</taxon>
        <taxon>Gunneridae</taxon>
        <taxon>Pentapetalae</taxon>
        <taxon>rosids</taxon>
        <taxon>fabids</taxon>
        <taxon>Fabales</taxon>
        <taxon>Fabaceae</taxon>
        <taxon>Papilionoideae</taxon>
        <taxon>50 kb inversion clade</taxon>
        <taxon>dalbergioids sensu lato</taxon>
        <taxon>Dalbergieae</taxon>
        <taxon>Pterocarpus clade</taxon>
        <taxon>Stylosanthes</taxon>
    </lineage>
</organism>
<accession>A0ABU6T684</accession>
<dbReference type="Proteomes" id="UP001341840">
    <property type="component" value="Unassembled WGS sequence"/>
</dbReference>
<sequence length="621" mass="70062">MSQGLARQAKNRTPTRKQSKAPPKIKLPQTKKQITETNLVKSLQIEGPKAKKILGKRKQMEEEEETDSSEYESESAFEPELESESDSDPDSERTISEDEAMPADEPVPEVENVGVVERRSKRRHENMNANVVPPPHQPVVEEDNAANEDVVQQPHQNAEEDNNAAGATDAVVGPSSQLTANLSDDITPLGDSESQDKDVNPAPVATATSDIAPESDGRDTASVVGAAIEVEGVEEGTQTDNTLEHTQDGDSEIFYASFEDPPTSVEEETTLTNLVQNITTQQHNDVLEDIQHGDTAIVEKEIALTPLFQNITTQEHMPQEKQLEESVTGPKLTLKDLALKGTAEHDTTSEITIEKPLIAEEISKSDPKEDVAIVDKGEEDIMYEFLFKFITGKTFEAVREHFMSLAKEAKMDLAIMQIMCIFHNMKKNERFRDMIYYVSPKFMKYHHTYLNTETGRPYELSTMENDNDLEYIVKDKMKEAHYSNILDQMMVYAGAETMFLGPITPQVASHSLLPKYIHVPKQTNQFDCGVYVLKYLEMVNPTELGKKTYKIPPWSEDERAEFREQIVEYILLHHDNFYRTKAVEASEPRQRTSRPSRALQSPYMQLNSSDLESGKAKHKKK</sequence>
<evidence type="ECO:0000313" key="6">
    <source>
        <dbReference type="EMBL" id="MED6143825.1"/>
    </source>
</evidence>
<dbReference type="Gene3D" id="1.10.418.20">
    <property type="match status" value="1"/>
</dbReference>
<keyword evidence="7" id="KW-1185">Reference proteome</keyword>
<feature type="compositionally biased region" description="Polar residues" evidence="4">
    <location>
        <begin position="593"/>
        <end position="611"/>
    </location>
</feature>
<evidence type="ECO:0000256" key="2">
    <source>
        <dbReference type="ARBA" id="ARBA00022670"/>
    </source>
</evidence>
<name>A0ABU6T684_9FABA</name>
<evidence type="ECO:0000256" key="3">
    <source>
        <dbReference type="ARBA" id="ARBA00022801"/>
    </source>
</evidence>
<gene>
    <name evidence="6" type="ORF">PIB30_009636</name>
</gene>
<evidence type="ECO:0000256" key="1">
    <source>
        <dbReference type="ARBA" id="ARBA00005234"/>
    </source>
</evidence>
<feature type="compositionally biased region" description="Basic residues" evidence="4">
    <location>
        <begin position="9"/>
        <end position="19"/>
    </location>
</feature>
<feature type="region of interest" description="Disordered" evidence="4">
    <location>
        <begin position="583"/>
        <end position="621"/>
    </location>
</feature>
<dbReference type="InterPro" id="IPR038765">
    <property type="entry name" value="Papain-like_cys_pep_sf"/>
</dbReference>
<feature type="compositionally biased region" description="Polar residues" evidence="4">
    <location>
        <begin position="30"/>
        <end position="41"/>
    </location>
</feature>
<keyword evidence="3" id="KW-0378">Hydrolase</keyword>
<evidence type="ECO:0000313" key="7">
    <source>
        <dbReference type="Proteomes" id="UP001341840"/>
    </source>
</evidence>
<keyword evidence="2" id="KW-0645">Protease</keyword>
<dbReference type="SUPFAM" id="SSF54001">
    <property type="entry name" value="Cysteine proteinases"/>
    <property type="match status" value="1"/>
</dbReference>
<evidence type="ECO:0000259" key="5">
    <source>
        <dbReference type="PROSITE" id="PS50600"/>
    </source>
</evidence>
<proteinExistence type="inferred from homology"/>